<evidence type="ECO:0000313" key="3">
    <source>
        <dbReference type="EMBL" id="MDJ1498284.1"/>
    </source>
</evidence>
<dbReference type="PANTHER" id="PTHR13696:SF99">
    <property type="entry name" value="COBYRINIC ACID AC-DIAMIDE SYNTHASE"/>
    <property type="match status" value="1"/>
</dbReference>
<organism evidence="2 5">
    <name type="scientific">Xanthocytophaga flava</name>
    <dbReference type="NCBI Taxonomy" id="3048013"/>
    <lineage>
        <taxon>Bacteria</taxon>
        <taxon>Pseudomonadati</taxon>
        <taxon>Bacteroidota</taxon>
        <taxon>Cytophagia</taxon>
        <taxon>Cytophagales</taxon>
        <taxon>Rhodocytophagaceae</taxon>
        <taxon>Xanthocytophaga</taxon>
    </lineage>
</organism>
<protein>
    <submittedName>
        <fullName evidence="2">ParA family protein</fullName>
    </submittedName>
</protein>
<dbReference type="Gene3D" id="3.40.50.300">
    <property type="entry name" value="P-loop containing nucleotide triphosphate hydrolases"/>
    <property type="match status" value="1"/>
</dbReference>
<evidence type="ECO:0000313" key="4">
    <source>
        <dbReference type="Proteomes" id="UP001228581"/>
    </source>
</evidence>
<dbReference type="EMBL" id="JASJOT010000043">
    <property type="protein sequence ID" value="MDJ1498284.1"/>
    <property type="molecule type" value="Genomic_DNA"/>
</dbReference>
<comment type="caution">
    <text evidence="2">The sequence shown here is derived from an EMBL/GenBank/DDBJ whole genome shotgun (WGS) entry which is preliminary data.</text>
</comment>
<evidence type="ECO:0000259" key="1">
    <source>
        <dbReference type="Pfam" id="PF13614"/>
    </source>
</evidence>
<proteinExistence type="predicted"/>
<dbReference type="EMBL" id="JASJOS010000039">
    <property type="protein sequence ID" value="MDJ1486399.1"/>
    <property type="molecule type" value="Genomic_DNA"/>
</dbReference>
<dbReference type="InterPro" id="IPR027417">
    <property type="entry name" value="P-loop_NTPase"/>
</dbReference>
<dbReference type="InterPro" id="IPR025669">
    <property type="entry name" value="AAA_dom"/>
</dbReference>
<name>A0AAE3R123_9BACT</name>
<dbReference type="PIRSF" id="PIRSF009320">
    <property type="entry name" value="Nuc_binding_HP_1000"/>
    <property type="match status" value="1"/>
</dbReference>
<gene>
    <name evidence="2" type="ORF">QNI16_38330</name>
    <name evidence="3" type="ORF">QNI19_35440</name>
</gene>
<reference evidence="2 4" key="1">
    <citation type="submission" date="2023-05" db="EMBL/GenBank/DDBJ databases">
        <authorList>
            <person name="Zhang X."/>
        </authorList>
    </citation>
    <scope>NUCLEOTIDE SEQUENCE</scope>
    <source>
        <strain evidence="3 4">DM2B3-1</strain>
        <strain evidence="2">YF14B1</strain>
    </source>
</reference>
<dbReference type="SUPFAM" id="SSF52540">
    <property type="entry name" value="P-loop containing nucleoside triphosphate hydrolases"/>
    <property type="match status" value="1"/>
</dbReference>
<evidence type="ECO:0000313" key="5">
    <source>
        <dbReference type="Proteomes" id="UP001241110"/>
    </source>
</evidence>
<feature type="domain" description="AAA" evidence="1">
    <location>
        <begin position="3"/>
        <end position="175"/>
    </location>
</feature>
<dbReference type="InterPro" id="IPR050678">
    <property type="entry name" value="DNA_Partitioning_ATPase"/>
</dbReference>
<keyword evidence="4" id="KW-1185">Reference proteome</keyword>
<dbReference type="PANTHER" id="PTHR13696">
    <property type="entry name" value="P-LOOP CONTAINING NUCLEOSIDE TRIPHOSPHATE HYDROLASE"/>
    <property type="match status" value="1"/>
</dbReference>
<sequence length="268" mass="29866">MAHTIAFAFNKGGVGKTTSAVSLAVSLQRMGYKILFIDMDPQANSTMNFGFSNKGNLKHVGRMMLGEFPIQDIILQSRGIDILPASDEMFDKQREIGSKHLSHTFLNDYLDAIRDQYDFVILDCPPSLEALTVNALVAADQVICPLILESFDMKGIEKMIQTLLDIRKKVNPNLNFMGFIVCKSSAIMQTKLGKLNLEDLEATFPDKVLRPLIRTAVTVPESQNEGMTIFEWAAESKPALDYDQLAKNILQILNVTSHEQSLQTNTHA</sequence>
<dbReference type="FunFam" id="3.40.50.300:FF:000285">
    <property type="entry name" value="Sporulation initiation inhibitor Soj"/>
    <property type="match status" value="1"/>
</dbReference>
<dbReference type="Proteomes" id="UP001228581">
    <property type="component" value="Unassembled WGS sequence"/>
</dbReference>
<dbReference type="Proteomes" id="UP001241110">
    <property type="component" value="Unassembled WGS sequence"/>
</dbReference>
<dbReference type="CDD" id="cd02042">
    <property type="entry name" value="ParAB_family"/>
    <property type="match status" value="1"/>
</dbReference>
<evidence type="ECO:0000313" key="2">
    <source>
        <dbReference type="EMBL" id="MDJ1486399.1"/>
    </source>
</evidence>
<accession>A0AAE3R123</accession>
<dbReference type="Pfam" id="PF13614">
    <property type="entry name" value="AAA_31"/>
    <property type="match status" value="1"/>
</dbReference>
<dbReference type="RefSeq" id="WP_313989976.1">
    <property type="nucleotide sequence ID" value="NZ_JASJOS010000039.1"/>
</dbReference>
<dbReference type="AlphaFoldDB" id="A0AAE3R123"/>